<reference evidence="2 3" key="1">
    <citation type="journal article" date="2015" name="Genome Announc.">
        <title>Complete Genome Sequencing of a Multidrug-Resistant and Human-Invasive Salmonella enterica Serovar Typhimurium Strain of the Emerging Sequence Type 213 Genotype.</title>
        <authorList>
            <person name="Calva E."/>
            <person name="Silva C."/>
            <person name="Zaidi M.B."/>
            <person name="Sanchez-Flores A."/>
            <person name="Estrada K."/>
            <person name="Silva G.G."/>
            <person name="Soto-Jimenez L.M."/>
            <person name="Wiesner M."/>
            <person name="Fernandez-Mora M."/>
            <person name="Edwards R.A."/>
            <person name="Vinuesa P."/>
        </authorList>
    </citation>
    <scope>NUCLEOTIDE SEQUENCE [LARGE SCALE GENOMIC DNA]</scope>
    <source>
        <strain evidence="2 3">YU39</strain>
        <plasmid evidence="2 3">pYU39_89</plasmid>
    </source>
</reference>
<sequence>MSKKYYVSLAFADDAGRTRSITLSTPVQAVTAPLIREALRELELGENSALLSVSWLGKMSEKQYVDGVTPITVMRLLSLLQWAIVPVFIAYLIYQAATQ</sequence>
<organism evidence="2 3">
    <name type="scientific">Salmonella typhimurium</name>
    <dbReference type="NCBI Taxonomy" id="90371"/>
    <lineage>
        <taxon>Bacteria</taxon>
        <taxon>Pseudomonadati</taxon>
        <taxon>Pseudomonadota</taxon>
        <taxon>Gammaproteobacteria</taxon>
        <taxon>Enterobacterales</taxon>
        <taxon>Enterobacteriaceae</taxon>
        <taxon>Salmonella</taxon>
    </lineage>
</organism>
<keyword evidence="1" id="KW-0472">Membrane</keyword>
<keyword evidence="1" id="KW-1133">Transmembrane helix</keyword>
<gene>
    <name evidence="2" type="ORF">SE14_05133</name>
</gene>
<geneLocation type="plasmid" evidence="2 3">
    <name>pYU39_89</name>
</geneLocation>
<feature type="transmembrane region" description="Helical" evidence="1">
    <location>
        <begin position="73"/>
        <end position="94"/>
    </location>
</feature>
<keyword evidence="1" id="KW-0812">Transmembrane</keyword>
<proteinExistence type="predicted"/>
<evidence type="ECO:0000313" key="3">
    <source>
        <dbReference type="Proteomes" id="UP000034636"/>
    </source>
</evidence>
<name>A0A0F7JFI2_SALTM</name>
<dbReference type="EMBL" id="CP011430">
    <property type="protein sequence ID" value="AKH10464.1"/>
    <property type="molecule type" value="Genomic_DNA"/>
</dbReference>
<dbReference type="AlphaFoldDB" id="A0A0F7JFI2"/>
<dbReference type="Proteomes" id="UP000034636">
    <property type="component" value="Plasmid pYU39_89"/>
</dbReference>
<keyword evidence="2" id="KW-0614">Plasmid</keyword>
<dbReference type="PATRIC" id="fig|59201.158.peg.5061"/>
<accession>A0A0F7JFI2</accession>
<evidence type="ECO:0000313" key="2">
    <source>
        <dbReference type="EMBL" id="AKH10464.1"/>
    </source>
</evidence>
<protein>
    <submittedName>
        <fullName evidence="2">Uncharacterized protein</fullName>
    </submittedName>
</protein>
<evidence type="ECO:0000256" key="1">
    <source>
        <dbReference type="SAM" id="Phobius"/>
    </source>
</evidence>